<dbReference type="GO" id="GO:0004508">
    <property type="term" value="F:steroid 17-alpha-monooxygenase activity"/>
    <property type="evidence" value="ECO:0007669"/>
    <property type="project" value="TreeGrafter"/>
</dbReference>
<dbReference type="InterPro" id="IPR036396">
    <property type="entry name" value="Cyt_P450_sf"/>
</dbReference>
<evidence type="ECO:0000256" key="10">
    <source>
        <dbReference type="ARBA" id="ARBA00023002"/>
    </source>
</evidence>
<keyword evidence="16" id="KW-1185">Reference proteome</keyword>
<proteinExistence type="inferred from homology"/>
<evidence type="ECO:0000256" key="13">
    <source>
        <dbReference type="ARBA" id="ARBA00023136"/>
    </source>
</evidence>
<evidence type="ECO:0000313" key="16">
    <source>
        <dbReference type="Proteomes" id="UP000749559"/>
    </source>
</evidence>
<evidence type="ECO:0000256" key="8">
    <source>
        <dbReference type="ARBA" id="ARBA00022824"/>
    </source>
</evidence>
<dbReference type="FunFam" id="1.10.630.10:FF:000238">
    <property type="entry name" value="Cytochrome P450 2A6"/>
    <property type="match status" value="1"/>
</dbReference>
<comment type="caution">
    <text evidence="15">The sequence shown here is derived from an EMBL/GenBank/DDBJ whole genome shotgun (WGS) entry which is preliminary data.</text>
</comment>
<dbReference type="GO" id="GO:0020037">
    <property type="term" value="F:heme binding"/>
    <property type="evidence" value="ECO:0007669"/>
    <property type="project" value="InterPro"/>
</dbReference>
<dbReference type="Proteomes" id="UP000749559">
    <property type="component" value="Unassembled WGS sequence"/>
</dbReference>
<dbReference type="PRINTS" id="PR00385">
    <property type="entry name" value="P450"/>
</dbReference>
<dbReference type="GO" id="GO:0042446">
    <property type="term" value="P:hormone biosynthetic process"/>
    <property type="evidence" value="ECO:0007669"/>
    <property type="project" value="TreeGrafter"/>
</dbReference>
<comment type="cofactor">
    <cofactor evidence="1 14">
        <name>heme</name>
        <dbReference type="ChEBI" id="CHEBI:30413"/>
    </cofactor>
</comment>
<dbReference type="EMBL" id="CAIIXF020000001">
    <property type="protein sequence ID" value="CAH1774834.1"/>
    <property type="molecule type" value="Genomic_DNA"/>
</dbReference>
<dbReference type="OrthoDB" id="639466at2759"/>
<evidence type="ECO:0000313" key="15">
    <source>
        <dbReference type="EMBL" id="CAH1774834.1"/>
    </source>
</evidence>
<evidence type="ECO:0000256" key="2">
    <source>
        <dbReference type="ARBA" id="ARBA00004174"/>
    </source>
</evidence>
<keyword evidence="8" id="KW-0256">Endoplasmic reticulum</keyword>
<reference evidence="15" key="1">
    <citation type="submission" date="2022-03" db="EMBL/GenBank/DDBJ databases">
        <authorList>
            <person name="Martin C."/>
        </authorList>
    </citation>
    <scope>NUCLEOTIDE SEQUENCE</scope>
</reference>
<keyword evidence="10" id="KW-0560">Oxidoreductase</keyword>
<dbReference type="Gene3D" id="1.10.630.10">
    <property type="entry name" value="Cytochrome P450"/>
    <property type="match status" value="1"/>
</dbReference>
<evidence type="ECO:0000256" key="1">
    <source>
        <dbReference type="ARBA" id="ARBA00001971"/>
    </source>
</evidence>
<dbReference type="Pfam" id="PF00067">
    <property type="entry name" value="p450"/>
    <property type="match status" value="1"/>
</dbReference>
<dbReference type="GO" id="GO:0042448">
    <property type="term" value="P:progesterone metabolic process"/>
    <property type="evidence" value="ECO:0007669"/>
    <property type="project" value="TreeGrafter"/>
</dbReference>
<name>A0A8S4N0P8_OWEFU</name>
<dbReference type="GO" id="GO:0005506">
    <property type="term" value="F:iron ion binding"/>
    <property type="evidence" value="ECO:0007669"/>
    <property type="project" value="InterPro"/>
</dbReference>
<dbReference type="GO" id="GO:0005789">
    <property type="term" value="C:endoplasmic reticulum membrane"/>
    <property type="evidence" value="ECO:0007669"/>
    <property type="project" value="UniProtKB-SubCell"/>
</dbReference>
<evidence type="ECO:0000256" key="9">
    <source>
        <dbReference type="ARBA" id="ARBA00022848"/>
    </source>
</evidence>
<keyword evidence="6 14" id="KW-0349">Heme</keyword>
<evidence type="ECO:0000256" key="11">
    <source>
        <dbReference type="ARBA" id="ARBA00023004"/>
    </source>
</evidence>
<dbReference type="EC" id="1.14.14.1" evidence="5"/>
<keyword evidence="9" id="KW-0492">Microsome</keyword>
<keyword evidence="12" id="KW-0503">Monooxygenase</keyword>
<accession>A0A8S4N0P8</accession>
<keyword evidence="11 14" id="KW-0408">Iron</keyword>
<organism evidence="15 16">
    <name type="scientific">Owenia fusiformis</name>
    <name type="common">Polychaete worm</name>
    <dbReference type="NCBI Taxonomy" id="6347"/>
    <lineage>
        <taxon>Eukaryota</taxon>
        <taxon>Metazoa</taxon>
        <taxon>Spiralia</taxon>
        <taxon>Lophotrochozoa</taxon>
        <taxon>Annelida</taxon>
        <taxon>Polychaeta</taxon>
        <taxon>Sedentaria</taxon>
        <taxon>Canalipalpata</taxon>
        <taxon>Sabellida</taxon>
        <taxon>Oweniida</taxon>
        <taxon>Oweniidae</taxon>
        <taxon>Owenia</taxon>
    </lineage>
</organism>
<comment type="subcellular location">
    <subcellularLocation>
        <location evidence="3">Endoplasmic reticulum membrane</location>
        <topology evidence="3">Peripheral membrane protein</topology>
    </subcellularLocation>
    <subcellularLocation>
        <location evidence="2">Microsome membrane</location>
        <topology evidence="2">Peripheral membrane protein</topology>
    </subcellularLocation>
</comment>
<evidence type="ECO:0000256" key="3">
    <source>
        <dbReference type="ARBA" id="ARBA00004406"/>
    </source>
</evidence>
<dbReference type="InterPro" id="IPR001128">
    <property type="entry name" value="Cyt_P450"/>
</dbReference>
<protein>
    <recommendedName>
        <fullName evidence="5">unspecific monooxygenase</fullName>
        <ecNumber evidence="5">1.14.14.1</ecNumber>
    </recommendedName>
</protein>
<comment type="similarity">
    <text evidence="4">Belongs to the cytochrome P450 family.</text>
</comment>
<evidence type="ECO:0000256" key="4">
    <source>
        <dbReference type="ARBA" id="ARBA00010617"/>
    </source>
</evidence>
<evidence type="ECO:0000256" key="14">
    <source>
        <dbReference type="PIRSR" id="PIRSR602401-1"/>
    </source>
</evidence>
<keyword evidence="7 14" id="KW-0479">Metal-binding</keyword>
<evidence type="ECO:0000256" key="12">
    <source>
        <dbReference type="ARBA" id="ARBA00023033"/>
    </source>
</evidence>
<dbReference type="PANTHER" id="PTHR24289:SF21">
    <property type="entry name" value="CYTOCHROME P450 1A"/>
    <property type="match status" value="1"/>
</dbReference>
<dbReference type="PANTHER" id="PTHR24289">
    <property type="entry name" value="STEROID 17-ALPHA-HYDROXYLASE/17,20 LYASE"/>
    <property type="match status" value="1"/>
</dbReference>
<dbReference type="SUPFAM" id="SSF48264">
    <property type="entry name" value="Cytochrome P450"/>
    <property type="match status" value="1"/>
</dbReference>
<evidence type="ECO:0000256" key="6">
    <source>
        <dbReference type="ARBA" id="ARBA00022617"/>
    </source>
</evidence>
<keyword evidence="13" id="KW-0472">Membrane</keyword>
<evidence type="ECO:0000256" key="7">
    <source>
        <dbReference type="ARBA" id="ARBA00022723"/>
    </source>
</evidence>
<gene>
    <name evidence="15" type="ORF">OFUS_LOCUS2214</name>
</gene>
<feature type="binding site" description="axial binding residue" evidence="14">
    <location>
        <position position="416"/>
    </location>
    <ligand>
        <name>heme</name>
        <dbReference type="ChEBI" id="CHEBI:30413"/>
    </ligand>
    <ligandPart>
        <name>Fe</name>
        <dbReference type="ChEBI" id="CHEBI:18248"/>
    </ligandPart>
</feature>
<evidence type="ECO:0000256" key="5">
    <source>
        <dbReference type="ARBA" id="ARBA00012109"/>
    </source>
</evidence>
<dbReference type="AlphaFoldDB" id="A0A8S4N0P8"/>
<sequence>MTRSVTQGPLQLPIFGSIFQIGSRPHLAFTRMAATYGQVYQVFIGTKPVIIVNGYRAMKEALLGNGKDFASRPMFESLGYLSDGMSMAFGEYSKVWEVQHKVAIAAVQAIMTDKQYRMDDTISTETDKLVQDLIKNGKSEVDPMSHIYESISQITFKLCYGDIGTDAPVKRLLQANHDLTEFQIEGNPIDFMPWTKKLLKNKFNKYTEDCDYMMNVCAKLEYGRMEEHKVNPDATQKTCGALDAIISAYKKLSDEERETDGLTTGHILHITQDFLGAGSHAVAYTLSWCILYMIKYTQIQDKVRDEITRKNGGNIKDCEHLRDFPYTEAVIHEVFRHASSVPLALPHSTTTDTFVHDKKIPKGTIVLANLHSLHNDPDVWETPEEFNPGRFLDDNGNIIRSRINMVKPFGMGKRKCTGEILGRYEVFRVFTRLVQKIKFHQIEGHTYDITPRFGLALKPKDFPARISAISSE</sequence>
<dbReference type="PRINTS" id="PR00463">
    <property type="entry name" value="EP450I"/>
</dbReference>
<dbReference type="InterPro" id="IPR002401">
    <property type="entry name" value="Cyt_P450_E_grp-I"/>
</dbReference>